<organism evidence="1">
    <name type="scientific">Florenciella sp. virus SA2</name>
    <dbReference type="NCBI Taxonomy" id="3240092"/>
    <lineage>
        <taxon>Viruses</taxon>
    </lineage>
</organism>
<evidence type="ECO:0000313" key="1">
    <source>
        <dbReference type="EMBL" id="XDO02248.1"/>
    </source>
</evidence>
<name>A0AB39JDT7_9VIRU</name>
<accession>A0AB39JDT7</accession>
<dbReference type="EMBL" id="PP542043">
    <property type="protein sequence ID" value="XDO02248.1"/>
    <property type="molecule type" value="Genomic_DNA"/>
</dbReference>
<proteinExistence type="predicted"/>
<reference evidence="1" key="1">
    <citation type="submission" date="2024-03" db="EMBL/GenBank/DDBJ databases">
        <title>Eukaryotic viruses encode the ribosomal protein eL40.</title>
        <authorList>
            <person name="Thomy J."/>
            <person name="Schvarcz C.R."/>
            <person name="McBeain K.A."/>
            <person name="Edwards K.F."/>
            <person name="Steward G.F."/>
        </authorList>
    </citation>
    <scope>NUCLEOTIDE SEQUENCE</scope>
    <source>
        <strain evidence="1">FloV-SA2</strain>
    </source>
</reference>
<sequence length="110" mass="12455">MTICTDLSYCHLFTGHIQYSQQKKIQKQTGVHQSQYMQNITALNNKINNTNSGIKHSSYERYLNKKKGNVLINLEKKNANTPLVGNKTKSVFLSNKIKLDNSCSSEDCSV</sequence>
<gene>
    <name evidence="1" type="ORF">FloV-SA2_00430</name>
</gene>
<protein>
    <submittedName>
        <fullName evidence="1">Uncharacterized protein</fullName>
    </submittedName>
</protein>